<feature type="region of interest" description="Disordered" evidence="1">
    <location>
        <begin position="33"/>
        <end position="62"/>
    </location>
</feature>
<accession>A0A368KT20</accession>
<sequence>MAFLYRKFRHAKNHRGWLVSQDNLKNAIGQARPFRTTNDERRTTNDERPGAGSVRSILGAWP</sequence>
<organism evidence="2 3">
    <name type="scientific">Bremerella cremea</name>
    <dbReference type="NCBI Taxonomy" id="1031537"/>
    <lineage>
        <taxon>Bacteria</taxon>
        <taxon>Pseudomonadati</taxon>
        <taxon>Planctomycetota</taxon>
        <taxon>Planctomycetia</taxon>
        <taxon>Pirellulales</taxon>
        <taxon>Pirellulaceae</taxon>
        <taxon>Bremerella</taxon>
    </lineage>
</organism>
<gene>
    <name evidence="2" type="ORF">DTL42_07655</name>
</gene>
<proteinExistence type="predicted"/>
<feature type="compositionally biased region" description="Basic and acidic residues" evidence="1">
    <location>
        <begin position="37"/>
        <end position="49"/>
    </location>
</feature>
<protein>
    <submittedName>
        <fullName evidence="2">Uncharacterized protein</fullName>
    </submittedName>
</protein>
<evidence type="ECO:0000313" key="2">
    <source>
        <dbReference type="EMBL" id="RCS52703.1"/>
    </source>
</evidence>
<comment type="caution">
    <text evidence="2">The sequence shown here is derived from an EMBL/GenBank/DDBJ whole genome shotgun (WGS) entry which is preliminary data.</text>
</comment>
<dbReference type="EMBL" id="QPEX01000011">
    <property type="protein sequence ID" value="RCS52703.1"/>
    <property type="molecule type" value="Genomic_DNA"/>
</dbReference>
<name>A0A368KT20_9BACT</name>
<reference evidence="2 3" key="1">
    <citation type="submission" date="2018-07" db="EMBL/GenBank/DDBJ databases">
        <title>Comparative genomes isolates from brazilian mangrove.</title>
        <authorList>
            <person name="De Araujo J.E."/>
            <person name="Taketani R.G."/>
            <person name="Silva M.C.P."/>
            <person name="Lourenco M.V."/>
            <person name="Oliveira V.M."/>
            <person name="Andreote F.D."/>
        </authorList>
    </citation>
    <scope>NUCLEOTIDE SEQUENCE [LARGE SCALE GENOMIC DNA]</scope>
    <source>
        <strain evidence="2 3">HEX PRIS-MGV</strain>
    </source>
</reference>
<evidence type="ECO:0000256" key="1">
    <source>
        <dbReference type="SAM" id="MobiDB-lite"/>
    </source>
</evidence>
<dbReference type="Proteomes" id="UP000253562">
    <property type="component" value="Unassembled WGS sequence"/>
</dbReference>
<dbReference type="AlphaFoldDB" id="A0A368KT20"/>
<evidence type="ECO:0000313" key="3">
    <source>
        <dbReference type="Proteomes" id="UP000253562"/>
    </source>
</evidence>